<organism evidence="2 3">
    <name type="scientific">Caerostris extrusa</name>
    <name type="common">Bark spider</name>
    <name type="synonym">Caerostris bankana</name>
    <dbReference type="NCBI Taxonomy" id="172846"/>
    <lineage>
        <taxon>Eukaryota</taxon>
        <taxon>Metazoa</taxon>
        <taxon>Ecdysozoa</taxon>
        <taxon>Arthropoda</taxon>
        <taxon>Chelicerata</taxon>
        <taxon>Arachnida</taxon>
        <taxon>Araneae</taxon>
        <taxon>Araneomorphae</taxon>
        <taxon>Entelegynae</taxon>
        <taxon>Araneoidea</taxon>
        <taxon>Araneidae</taxon>
        <taxon>Caerostris</taxon>
    </lineage>
</organism>
<dbReference type="Proteomes" id="UP001054945">
    <property type="component" value="Unassembled WGS sequence"/>
</dbReference>
<feature type="signal peptide" evidence="1">
    <location>
        <begin position="1"/>
        <end position="19"/>
    </location>
</feature>
<evidence type="ECO:0000313" key="3">
    <source>
        <dbReference type="Proteomes" id="UP001054945"/>
    </source>
</evidence>
<accession>A0AAV4VIS6</accession>
<gene>
    <name evidence="2" type="ORF">CEXT_122281</name>
</gene>
<comment type="caution">
    <text evidence="2">The sequence shown here is derived from an EMBL/GenBank/DDBJ whole genome shotgun (WGS) entry which is preliminary data.</text>
</comment>
<sequence>MSIHKCKWMIVAFLWMTNQLPLLEKKTCQPQTEETVQNHSCTLCPYFKNRIQISRQVASLTRDGMWWQVKKKKMYLWLQMSNSKTSLYIHFEKERNLAVQMNAIDFLYHEVSWKLQGHATGG</sequence>
<keyword evidence="1" id="KW-0732">Signal</keyword>
<protein>
    <submittedName>
        <fullName evidence="2">Uncharacterized protein</fullName>
    </submittedName>
</protein>
<name>A0AAV4VIS6_CAEEX</name>
<feature type="chain" id="PRO_5043652183" evidence="1">
    <location>
        <begin position="20"/>
        <end position="122"/>
    </location>
</feature>
<dbReference type="AlphaFoldDB" id="A0AAV4VIS6"/>
<evidence type="ECO:0000313" key="2">
    <source>
        <dbReference type="EMBL" id="GIY70217.1"/>
    </source>
</evidence>
<keyword evidence="3" id="KW-1185">Reference proteome</keyword>
<dbReference type="EMBL" id="BPLR01014637">
    <property type="protein sequence ID" value="GIY70217.1"/>
    <property type="molecule type" value="Genomic_DNA"/>
</dbReference>
<reference evidence="2 3" key="1">
    <citation type="submission" date="2021-06" db="EMBL/GenBank/DDBJ databases">
        <title>Caerostris extrusa draft genome.</title>
        <authorList>
            <person name="Kono N."/>
            <person name="Arakawa K."/>
        </authorList>
    </citation>
    <scope>NUCLEOTIDE SEQUENCE [LARGE SCALE GENOMIC DNA]</scope>
</reference>
<evidence type="ECO:0000256" key="1">
    <source>
        <dbReference type="SAM" id="SignalP"/>
    </source>
</evidence>
<proteinExistence type="predicted"/>